<reference evidence="3" key="1">
    <citation type="submission" date="2021-03" db="EMBL/GenBank/DDBJ databases">
        <authorList>
            <consortium name="Genoscope - CEA"/>
            <person name="William W."/>
        </authorList>
    </citation>
    <scope>NUCLEOTIDE SEQUENCE</scope>
    <source>
        <strain evidence="3">Doubled-haploid Pahang</strain>
    </source>
</reference>
<sequence>MAPLFSCASPATHLRTLLRNPRRGKLALTRTKSRIQKSRKSLRKHTDNDDDAFPGEETAPLLSADRSSPEVTKKDEPAVFGLPSSTASKEQVVHLRVALHCKGCEGKVRKHISKMEGETGVTSFDIDFEAKKVTVVGAVTASGVLNSISKVKNAQLWPSSPPFLPSSSSSSCFHGT</sequence>
<dbReference type="PANTHER" id="PTHR46119:SF15">
    <property type="entry name" value="PROTEIN SODIUM POTASSIUM ROOT DEFECTIVE 2"/>
    <property type="match status" value="1"/>
</dbReference>
<evidence type="ECO:0000259" key="2">
    <source>
        <dbReference type="PROSITE" id="PS50846"/>
    </source>
</evidence>
<dbReference type="CDD" id="cd00371">
    <property type="entry name" value="HMA"/>
    <property type="match status" value="1"/>
</dbReference>
<dbReference type="InterPro" id="IPR006121">
    <property type="entry name" value="HMA_dom"/>
</dbReference>
<name>A0A8D7ARU5_MUSAM</name>
<organism evidence="3">
    <name type="scientific">Musa acuminata subsp. malaccensis</name>
    <name type="common">Wild banana</name>
    <name type="synonym">Musa malaccensis</name>
    <dbReference type="NCBI Taxonomy" id="214687"/>
    <lineage>
        <taxon>Eukaryota</taxon>
        <taxon>Viridiplantae</taxon>
        <taxon>Streptophyta</taxon>
        <taxon>Embryophyta</taxon>
        <taxon>Tracheophyta</taxon>
        <taxon>Spermatophyta</taxon>
        <taxon>Magnoliopsida</taxon>
        <taxon>Liliopsida</taxon>
        <taxon>Zingiberales</taxon>
        <taxon>Musaceae</taxon>
        <taxon>Musa</taxon>
    </lineage>
</organism>
<feature type="compositionally biased region" description="Basic and acidic residues" evidence="1">
    <location>
        <begin position="67"/>
        <end position="77"/>
    </location>
</feature>
<accession>A0A8D7ARU5</accession>
<dbReference type="SUPFAM" id="SSF55008">
    <property type="entry name" value="HMA, heavy metal-associated domain"/>
    <property type="match status" value="1"/>
</dbReference>
<feature type="compositionally biased region" description="Basic residues" evidence="1">
    <location>
        <begin position="21"/>
        <end position="43"/>
    </location>
</feature>
<evidence type="ECO:0000256" key="1">
    <source>
        <dbReference type="SAM" id="MobiDB-lite"/>
    </source>
</evidence>
<protein>
    <submittedName>
        <fullName evidence="3">(wild Malaysian banana) hypothetical protein</fullName>
    </submittedName>
</protein>
<dbReference type="AlphaFoldDB" id="A0A8D7ARU5"/>
<dbReference type="Pfam" id="PF00403">
    <property type="entry name" value="HMA"/>
    <property type="match status" value="1"/>
</dbReference>
<proteinExistence type="predicted"/>
<dbReference type="Gene3D" id="3.30.70.100">
    <property type="match status" value="1"/>
</dbReference>
<dbReference type="EMBL" id="HG996476">
    <property type="protein sequence ID" value="CAG1854688.1"/>
    <property type="molecule type" value="Genomic_DNA"/>
</dbReference>
<feature type="region of interest" description="Disordered" evidence="1">
    <location>
        <begin position="21"/>
        <end position="83"/>
    </location>
</feature>
<dbReference type="PANTHER" id="PTHR46119">
    <property type="entry name" value="OS08G0405700 PROTEIN"/>
    <property type="match status" value="1"/>
</dbReference>
<dbReference type="InterPro" id="IPR044526">
    <property type="entry name" value="NAKR1-3"/>
</dbReference>
<gene>
    <name evidence="3" type="ORF">GSMUA_329140.1</name>
</gene>
<evidence type="ECO:0000313" key="3">
    <source>
        <dbReference type="EMBL" id="CAG1854688.1"/>
    </source>
</evidence>
<dbReference type="InterPro" id="IPR036163">
    <property type="entry name" value="HMA_dom_sf"/>
</dbReference>
<dbReference type="PROSITE" id="PS50846">
    <property type="entry name" value="HMA_2"/>
    <property type="match status" value="1"/>
</dbReference>
<feature type="domain" description="HMA" evidence="2">
    <location>
        <begin position="90"/>
        <end position="159"/>
    </location>
</feature>
<dbReference type="GO" id="GO:0046872">
    <property type="term" value="F:metal ion binding"/>
    <property type="evidence" value="ECO:0007669"/>
    <property type="project" value="InterPro"/>
</dbReference>